<dbReference type="EnsemblMetazoa" id="CapteT216997">
    <property type="protein sequence ID" value="CapteP216997"/>
    <property type="gene ID" value="CapteG216997"/>
</dbReference>
<keyword evidence="2" id="KW-0472">Membrane</keyword>
<keyword evidence="2" id="KW-1133">Transmembrane helix</keyword>
<keyword evidence="5" id="KW-1185">Reference proteome</keyword>
<evidence type="ECO:0000313" key="3">
    <source>
        <dbReference type="EMBL" id="ELU09265.1"/>
    </source>
</evidence>
<protein>
    <recommendedName>
        <fullName evidence="6">TMC domain-containing protein</fullName>
    </recommendedName>
</protein>
<dbReference type="HOGENOM" id="CLU_699389_0_0_1"/>
<dbReference type="GO" id="GO:0008381">
    <property type="term" value="F:mechanosensitive monoatomic ion channel activity"/>
    <property type="evidence" value="ECO:0007669"/>
    <property type="project" value="TreeGrafter"/>
</dbReference>
<name>R7UST3_CAPTE</name>
<accession>R7UST3</accession>
<dbReference type="OMA" id="ETAWAGW"/>
<evidence type="ECO:0000256" key="1">
    <source>
        <dbReference type="SAM" id="MobiDB-lite"/>
    </source>
</evidence>
<reference evidence="4" key="3">
    <citation type="submission" date="2015-06" db="UniProtKB">
        <authorList>
            <consortium name="EnsemblMetazoa"/>
        </authorList>
    </citation>
    <scope>IDENTIFICATION</scope>
</reference>
<feature type="non-terminal residue" evidence="3">
    <location>
        <position position="395"/>
    </location>
</feature>
<dbReference type="EMBL" id="AMQN01021285">
    <property type="status" value="NOT_ANNOTATED_CDS"/>
    <property type="molecule type" value="Genomic_DNA"/>
</dbReference>
<feature type="compositionally biased region" description="Basic and acidic residues" evidence="1">
    <location>
        <begin position="1"/>
        <end position="15"/>
    </location>
</feature>
<evidence type="ECO:0000313" key="4">
    <source>
        <dbReference type="EnsemblMetazoa" id="CapteP216997"/>
    </source>
</evidence>
<dbReference type="PANTHER" id="PTHR23302">
    <property type="entry name" value="TRANSMEMBRANE CHANNEL-RELATED"/>
    <property type="match status" value="1"/>
</dbReference>
<feature type="transmembrane region" description="Helical" evidence="2">
    <location>
        <begin position="304"/>
        <end position="326"/>
    </location>
</feature>
<dbReference type="OrthoDB" id="1936208at2759"/>
<keyword evidence="2" id="KW-0812">Transmembrane</keyword>
<reference evidence="3 5" key="2">
    <citation type="journal article" date="2013" name="Nature">
        <title>Insights into bilaterian evolution from three spiralian genomes.</title>
        <authorList>
            <person name="Simakov O."/>
            <person name="Marletaz F."/>
            <person name="Cho S.J."/>
            <person name="Edsinger-Gonzales E."/>
            <person name="Havlak P."/>
            <person name="Hellsten U."/>
            <person name="Kuo D.H."/>
            <person name="Larsson T."/>
            <person name="Lv J."/>
            <person name="Arendt D."/>
            <person name="Savage R."/>
            <person name="Osoegawa K."/>
            <person name="de Jong P."/>
            <person name="Grimwood J."/>
            <person name="Chapman J.A."/>
            <person name="Shapiro H."/>
            <person name="Aerts A."/>
            <person name="Otillar R.P."/>
            <person name="Terry A.Y."/>
            <person name="Boore J.L."/>
            <person name="Grigoriev I.V."/>
            <person name="Lindberg D.R."/>
            <person name="Seaver E.C."/>
            <person name="Weisblat D.A."/>
            <person name="Putnam N.H."/>
            <person name="Rokhsar D.S."/>
        </authorList>
    </citation>
    <scope>NUCLEOTIDE SEQUENCE</scope>
    <source>
        <strain evidence="3 5">I ESC-2004</strain>
    </source>
</reference>
<reference evidence="5" key="1">
    <citation type="submission" date="2012-12" db="EMBL/GenBank/DDBJ databases">
        <authorList>
            <person name="Hellsten U."/>
            <person name="Grimwood J."/>
            <person name="Chapman J.A."/>
            <person name="Shapiro H."/>
            <person name="Aerts A."/>
            <person name="Otillar R.P."/>
            <person name="Terry A.Y."/>
            <person name="Boore J.L."/>
            <person name="Simakov O."/>
            <person name="Marletaz F."/>
            <person name="Cho S.-J."/>
            <person name="Edsinger-Gonzales E."/>
            <person name="Havlak P."/>
            <person name="Kuo D.-H."/>
            <person name="Larsson T."/>
            <person name="Lv J."/>
            <person name="Arendt D."/>
            <person name="Savage R."/>
            <person name="Osoegawa K."/>
            <person name="de Jong P."/>
            <person name="Lindberg D.R."/>
            <person name="Seaver E.C."/>
            <person name="Weisblat D.A."/>
            <person name="Putnam N.H."/>
            <person name="Grigoriev I.V."/>
            <person name="Rokhsar D.S."/>
        </authorList>
    </citation>
    <scope>NUCLEOTIDE SEQUENCE</scope>
    <source>
        <strain evidence="5">I ESC-2004</strain>
    </source>
</reference>
<dbReference type="AlphaFoldDB" id="R7UST3"/>
<evidence type="ECO:0008006" key="6">
    <source>
        <dbReference type="Google" id="ProtNLM"/>
    </source>
</evidence>
<dbReference type="EMBL" id="AMQN01021287">
    <property type="status" value="NOT_ANNOTATED_CDS"/>
    <property type="molecule type" value="Genomic_DNA"/>
</dbReference>
<evidence type="ECO:0000256" key="2">
    <source>
        <dbReference type="SAM" id="Phobius"/>
    </source>
</evidence>
<sequence>MAEHYVTHLSERLSREVTGSIPGQDPLTATQSDDVSGGLRQRLRRIAIAESLIHTLGEARSWEKTKLQIREVSSLFEIWRGSFKTVEGNFGSSVLSYFVFVKWLFLLNIISMVIILATIVLPQALMQPSSFNQSISNIQGSAESGFVQDASRCSAAYDQQLYNLSERQGTTDKILDFFQGTGWMEKTYLFTGFYFNKTLIYGDSHQHYNMPVAFLLATAAYFTITLIAMVKYTAIGMRNQRMSGEKFYDYCNKVFSGWDFSLSKDKAAADKHKNLFHEYSNDLEEARQKLRREGMSIGRKSCILFFRAVIWIVTLAILAASGYLIYQIGISQSVHQTNTNLRSIQANAATNAQSRHHAKSSTDIRHCPTRHHNSTLRNVSCCGEYEGFLAAKFDP</sequence>
<dbReference type="GO" id="GO:0005886">
    <property type="term" value="C:plasma membrane"/>
    <property type="evidence" value="ECO:0007669"/>
    <property type="project" value="InterPro"/>
</dbReference>
<organism evidence="3">
    <name type="scientific">Capitella teleta</name>
    <name type="common">Polychaete worm</name>
    <dbReference type="NCBI Taxonomy" id="283909"/>
    <lineage>
        <taxon>Eukaryota</taxon>
        <taxon>Metazoa</taxon>
        <taxon>Spiralia</taxon>
        <taxon>Lophotrochozoa</taxon>
        <taxon>Annelida</taxon>
        <taxon>Polychaeta</taxon>
        <taxon>Sedentaria</taxon>
        <taxon>Scolecida</taxon>
        <taxon>Capitellidae</taxon>
        <taxon>Capitella</taxon>
    </lineage>
</organism>
<dbReference type="STRING" id="283909.R7UST3"/>
<feature type="transmembrane region" description="Helical" evidence="2">
    <location>
        <begin position="212"/>
        <end position="232"/>
    </location>
</feature>
<dbReference type="EMBL" id="AMQN01021286">
    <property type="status" value="NOT_ANNOTATED_CDS"/>
    <property type="molecule type" value="Genomic_DNA"/>
</dbReference>
<dbReference type="InterPro" id="IPR038900">
    <property type="entry name" value="TMC"/>
</dbReference>
<dbReference type="PANTHER" id="PTHR23302:SF24">
    <property type="entry name" value="TMC DOMAIN-CONTAINING PROTEIN"/>
    <property type="match status" value="1"/>
</dbReference>
<feature type="transmembrane region" description="Helical" evidence="2">
    <location>
        <begin position="94"/>
        <end position="121"/>
    </location>
</feature>
<gene>
    <name evidence="3" type="ORF">CAPTEDRAFT_216997</name>
</gene>
<dbReference type="Proteomes" id="UP000014760">
    <property type="component" value="Unassembled WGS sequence"/>
</dbReference>
<evidence type="ECO:0000313" key="5">
    <source>
        <dbReference type="Proteomes" id="UP000014760"/>
    </source>
</evidence>
<proteinExistence type="predicted"/>
<dbReference type="EMBL" id="KB298393">
    <property type="protein sequence ID" value="ELU09265.1"/>
    <property type="molecule type" value="Genomic_DNA"/>
</dbReference>
<feature type="region of interest" description="Disordered" evidence="1">
    <location>
        <begin position="1"/>
        <end position="34"/>
    </location>
</feature>